<evidence type="ECO:0000256" key="1">
    <source>
        <dbReference type="ARBA" id="ARBA00022722"/>
    </source>
</evidence>
<evidence type="ECO:0000256" key="2">
    <source>
        <dbReference type="ARBA" id="ARBA00022723"/>
    </source>
</evidence>
<dbReference type="Proteomes" id="UP000266643">
    <property type="component" value="Unassembled WGS sequence"/>
</dbReference>
<dbReference type="GO" id="GO:0046872">
    <property type="term" value="F:metal ion binding"/>
    <property type="evidence" value="ECO:0007669"/>
    <property type="project" value="UniProtKB-KW"/>
</dbReference>
<keyword evidence="8" id="KW-0239">DNA-directed DNA polymerase</keyword>
<dbReference type="GO" id="GO:0015074">
    <property type="term" value="P:DNA integration"/>
    <property type="evidence" value="ECO:0007669"/>
    <property type="project" value="UniProtKB-KW"/>
</dbReference>
<evidence type="ECO:0000256" key="5">
    <source>
        <dbReference type="ARBA" id="ARBA00022842"/>
    </source>
</evidence>
<sequence length="258" mass="28469">MARSMLLHGNLPQFLWGEAISHAVLLMNILPSTTIGGDTPYRLWHQSHPDYARLRVFGCVAYAHVNIPMRVNKLSPRGMLCMYIGLPETSRGFKLLNIDTHYVLTSRDVTFVEHQFPLLKSVEDVKRLRSEHPQRNCFTVDQSSPPLQPSLPSPLGEAAPSTTPTPLPSFGEAVSWTSPLPSFGEAVTSAPPLLGGAGRHHPHPHLGGLYFVGQQVQCGKSLSYMTYPTSLHLSVWVASSATLHTSRPPLRRPSVVER</sequence>
<dbReference type="GO" id="GO:0016787">
    <property type="term" value="F:hydrolase activity"/>
    <property type="evidence" value="ECO:0007669"/>
    <property type="project" value="UniProtKB-KW"/>
</dbReference>
<evidence type="ECO:0000256" key="3">
    <source>
        <dbReference type="ARBA" id="ARBA00022759"/>
    </source>
</evidence>
<dbReference type="PANTHER" id="PTHR42648:SF11">
    <property type="entry name" value="TRANSPOSON TY4-P GAG-POL POLYPROTEIN"/>
    <property type="match status" value="1"/>
</dbReference>
<dbReference type="GO" id="GO:0003964">
    <property type="term" value="F:RNA-directed DNA polymerase activity"/>
    <property type="evidence" value="ECO:0007669"/>
    <property type="project" value="UniProtKB-KW"/>
</dbReference>
<feature type="domain" description="Retroviral polymerase SH3-like" evidence="11">
    <location>
        <begin position="59"/>
        <end position="121"/>
    </location>
</feature>
<organism evidence="12 13">
    <name type="scientific">Aphanomyces astaci</name>
    <name type="common">Crayfish plague agent</name>
    <dbReference type="NCBI Taxonomy" id="112090"/>
    <lineage>
        <taxon>Eukaryota</taxon>
        <taxon>Sar</taxon>
        <taxon>Stramenopiles</taxon>
        <taxon>Oomycota</taxon>
        <taxon>Saprolegniomycetes</taxon>
        <taxon>Saprolegniales</taxon>
        <taxon>Verrucalvaceae</taxon>
        <taxon>Aphanomyces</taxon>
    </lineage>
</organism>
<reference evidence="12 13" key="1">
    <citation type="submission" date="2018-08" db="EMBL/GenBank/DDBJ databases">
        <title>Aphanomyces genome sequencing and annotation.</title>
        <authorList>
            <person name="Minardi D."/>
            <person name="Oidtmann B."/>
            <person name="Van Der Giezen M."/>
            <person name="Studholme D.J."/>
        </authorList>
    </citation>
    <scope>NUCLEOTIDE SEQUENCE [LARGE SCALE GENOMIC DNA]</scope>
    <source>
        <strain evidence="12 13">D2</strain>
    </source>
</reference>
<evidence type="ECO:0000256" key="10">
    <source>
        <dbReference type="SAM" id="MobiDB-lite"/>
    </source>
</evidence>
<feature type="region of interest" description="Disordered" evidence="10">
    <location>
        <begin position="136"/>
        <end position="168"/>
    </location>
</feature>
<evidence type="ECO:0000256" key="7">
    <source>
        <dbReference type="ARBA" id="ARBA00022918"/>
    </source>
</evidence>
<keyword evidence="1" id="KW-0540">Nuclease</keyword>
<dbReference type="GO" id="GO:0003887">
    <property type="term" value="F:DNA-directed DNA polymerase activity"/>
    <property type="evidence" value="ECO:0007669"/>
    <property type="project" value="UniProtKB-KW"/>
</dbReference>
<dbReference type="InterPro" id="IPR057670">
    <property type="entry name" value="SH3_retrovirus"/>
</dbReference>
<evidence type="ECO:0000256" key="8">
    <source>
        <dbReference type="ARBA" id="ARBA00022932"/>
    </source>
</evidence>
<dbReference type="InterPro" id="IPR039537">
    <property type="entry name" value="Retrotran_Ty1/copia-like"/>
</dbReference>
<keyword evidence="6" id="KW-0229">DNA integration</keyword>
<dbReference type="Pfam" id="PF25597">
    <property type="entry name" value="SH3_retrovirus"/>
    <property type="match status" value="1"/>
</dbReference>
<dbReference type="GO" id="GO:0004519">
    <property type="term" value="F:endonuclease activity"/>
    <property type="evidence" value="ECO:0007669"/>
    <property type="project" value="UniProtKB-KW"/>
</dbReference>
<keyword evidence="5" id="KW-0460">Magnesium</keyword>
<protein>
    <recommendedName>
        <fullName evidence="11">Retroviral polymerase SH3-like domain-containing protein</fullName>
    </recommendedName>
</protein>
<gene>
    <name evidence="12" type="ORF">DYB30_013012</name>
</gene>
<evidence type="ECO:0000313" key="12">
    <source>
        <dbReference type="EMBL" id="RHY73398.1"/>
    </source>
</evidence>
<evidence type="ECO:0000259" key="11">
    <source>
        <dbReference type="Pfam" id="PF25597"/>
    </source>
</evidence>
<comment type="caution">
    <text evidence="12">The sequence shown here is derived from an EMBL/GenBank/DDBJ whole genome shotgun (WGS) entry which is preliminary data.</text>
</comment>
<keyword evidence="4" id="KW-0378">Hydrolase</keyword>
<dbReference type="PANTHER" id="PTHR42648">
    <property type="entry name" value="TRANSPOSASE, PUTATIVE-RELATED"/>
    <property type="match status" value="1"/>
</dbReference>
<keyword evidence="8" id="KW-0808">Transferase</keyword>
<keyword evidence="3" id="KW-0255">Endonuclease</keyword>
<evidence type="ECO:0000256" key="9">
    <source>
        <dbReference type="ARBA" id="ARBA00023172"/>
    </source>
</evidence>
<name>A0A397E503_APHAT</name>
<keyword evidence="2" id="KW-0479">Metal-binding</keyword>
<dbReference type="EMBL" id="QUTD01003281">
    <property type="protein sequence ID" value="RHY73398.1"/>
    <property type="molecule type" value="Genomic_DNA"/>
</dbReference>
<evidence type="ECO:0000256" key="6">
    <source>
        <dbReference type="ARBA" id="ARBA00022908"/>
    </source>
</evidence>
<evidence type="ECO:0000256" key="4">
    <source>
        <dbReference type="ARBA" id="ARBA00022801"/>
    </source>
</evidence>
<dbReference type="GO" id="GO:0006310">
    <property type="term" value="P:DNA recombination"/>
    <property type="evidence" value="ECO:0007669"/>
    <property type="project" value="UniProtKB-KW"/>
</dbReference>
<accession>A0A397E503</accession>
<keyword evidence="9" id="KW-0233">DNA recombination</keyword>
<proteinExistence type="predicted"/>
<keyword evidence="7" id="KW-0695">RNA-directed DNA polymerase</keyword>
<dbReference type="AlphaFoldDB" id="A0A397E503"/>
<keyword evidence="8" id="KW-0548">Nucleotidyltransferase</keyword>
<evidence type="ECO:0000313" key="13">
    <source>
        <dbReference type="Proteomes" id="UP000266643"/>
    </source>
</evidence>